<feature type="transmembrane region" description="Helical" evidence="2">
    <location>
        <begin position="69"/>
        <end position="90"/>
    </location>
</feature>
<gene>
    <name evidence="3" type="primary">Necator_chrII.g5058</name>
    <name evidence="3" type="ORF">RB195_017266</name>
</gene>
<keyword evidence="2" id="KW-0472">Membrane</keyword>
<sequence>MYITVLGRKLFVPLIKSSPSILSSCLILQILHIVEALGLLFTSFGVAVIVRDLNRMSRFHTNLTRIVQAFFLCFYIGLAGRIVILIYQFGMLDVEENTTHSILLLIGSTLRVWFTNAGGALLPSMIIERAFASKYISDYEKVARPWIYFMIILLANILPLYFSITETLGFYTFETIAITTAVIIGASALVYTYLFRRDFVKLREINRGDGKNSMVRYTLSIKFQLKENLRVMKLLMYLSIIDALITAIICPFFILATVIFDEQSPWAHVCYQVVDVFVILSVDVLVIFFLRTLGISSRWLKIFMFLKPAPTTLTDEHKGAAQQYFNQLTAAWK</sequence>
<name>A0ABR1C7L5_NECAM</name>
<reference evidence="3 4" key="1">
    <citation type="submission" date="2023-08" db="EMBL/GenBank/DDBJ databases">
        <title>A Necator americanus chromosomal reference genome.</title>
        <authorList>
            <person name="Ilik V."/>
            <person name="Petrzelkova K.J."/>
            <person name="Pardy F."/>
            <person name="Fuh T."/>
            <person name="Niatou-Singa F.S."/>
            <person name="Gouil Q."/>
            <person name="Baker L."/>
            <person name="Ritchie M.E."/>
            <person name="Jex A.R."/>
            <person name="Gazzola D."/>
            <person name="Li H."/>
            <person name="Toshio Fujiwara R."/>
            <person name="Zhan B."/>
            <person name="Aroian R.V."/>
            <person name="Pafco B."/>
            <person name="Schwarz E.M."/>
        </authorList>
    </citation>
    <scope>NUCLEOTIDE SEQUENCE [LARGE SCALE GENOMIC DNA]</scope>
    <source>
        <strain evidence="3 4">Aroian</strain>
        <tissue evidence="3">Whole animal</tissue>
    </source>
</reference>
<evidence type="ECO:0000256" key="2">
    <source>
        <dbReference type="SAM" id="Phobius"/>
    </source>
</evidence>
<dbReference type="InterPro" id="IPR004151">
    <property type="entry name" value="7TM_GPCR_serpentine_rcpt_Sre"/>
</dbReference>
<comment type="similarity">
    <text evidence="1">Belongs to the nematode receptor-like protein sre family.</text>
</comment>
<dbReference type="Pfam" id="PF03125">
    <property type="entry name" value="Sre"/>
    <property type="match status" value="1"/>
</dbReference>
<comment type="caution">
    <text evidence="3">The sequence shown here is derived from an EMBL/GenBank/DDBJ whole genome shotgun (WGS) entry which is preliminary data.</text>
</comment>
<evidence type="ECO:0000313" key="4">
    <source>
        <dbReference type="Proteomes" id="UP001303046"/>
    </source>
</evidence>
<keyword evidence="2" id="KW-1133">Transmembrane helix</keyword>
<feature type="transmembrane region" description="Helical" evidence="2">
    <location>
        <begin position="146"/>
        <end position="164"/>
    </location>
</feature>
<organism evidence="3 4">
    <name type="scientific">Necator americanus</name>
    <name type="common">Human hookworm</name>
    <dbReference type="NCBI Taxonomy" id="51031"/>
    <lineage>
        <taxon>Eukaryota</taxon>
        <taxon>Metazoa</taxon>
        <taxon>Ecdysozoa</taxon>
        <taxon>Nematoda</taxon>
        <taxon>Chromadorea</taxon>
        <taxon>Rhabditida</taxon>
        <taxon>Rhabditina</taxon>
        <taxon>Rhabditomorpha</taxon>
        <taxon>Strongyloidea</taxon>
        <taxon>Ancylostomatidae</taxon>
        <taxon>Bunostominae</taxon>
        <taxon>Necator</taxon>
    </lineage>
</organism>
<evidence type="ECO:0008006" key="5">
    <source>
        <dbReference type="Google" id="ProtNLM"/>
    </source>
</evidence>
<feature type="transmembrane region" description="Helical" evidence="2">
    <location>
        <begin position="102"/>
        <end position="126"/>
    </location>
</feature>
<dbReference type="Proteomes" id="UP001303046">
    <property type="component" value="Unassembled WGS sequence"/>
</dbReference>
<feature type="transmembrane region" description="Helical" evidence="2">
    <location>
        <begin position="20"/>
        <end position="49"/>
    </location>
</feature>
<feature type="transmembrane region" description="Helical" evidence="2">
    <location>
        <begin position="234"/>
        <end position="260"/>
    </location>
</feature>
<proteinExistence type="inferred from homology"/>
<dbReference type="PANTHER" id="PTHR23128">
    <property type="entry name" value="SERPENTINE RECEPTOR, CLASS E (EPSILON)-RELATED"/>
    <property type="match status" value="1"/>
</dbReference>
<evidence type="ECO:0000313" key="3">
    <source>
        <dbReference type="EMBL" id="KAK6733425.1"/>
    </source>
</evidence>
<evidence type="ECO:0000256" key="1">
    <source>
        <dbReference type="ARBA" id="ARBA00006803"/>
    </source>
</evidence>
<protein>
    <recommendedName>
        <fullName evidence="5">G protein-coupled receptor</fullName>
    </recommendedName>
</protein>
<dbReference type="EMBL" id="JAVFWL010000002">
    <property type="protein sequence ID" value="KAK6733425.1"/>
    <property type="molecule type" value="Genomic_DNA"/>
</dbReference>
<keyword evidence="2" id="KW-0812">Transmembrane</keyword>
<accession>A0ABR1C7L5</accession>
<keyword evidence="4" id="KW-1185">Reference proteome</keyword>
<feature type="transmembrane region" description="Helical" evidence="2">
    <location>
        <begin position="266"/>
        <end position="290"/>
    </location>
</feature>
<feature type="transmembrane region" description="Helical" evidence="2">
    <location>
        <begin position="170"/>
        <end position="194"/>
    </location>
</feature>
<dbReference type="PANTHER" id="PTHR23128:SF132">
    <property type="entry name" value="SERPENTINE RECEPTOR, CLASS E (EPSILON)-RELATED"/>
    <property type="match status" value="1"/>
</dbReference>